<dbReference type="eggNOG" id="COG5646">
    <property type="taxonomic scope" value="Bacteria"/>
</dbReference>
<name>K0YWK7_9ACTO</name>
<comment type="caution">
    <text evidence="2">The sequence shown here is derived from an EMBL/GenBank/DDBJ whole genome shotgun (WGS) entry which is preliminary data.</text>
</comment>
<gene>
    <name evidence="2" type="ORF">HMPREF9240_00197</name>
</gene>
<dbReference type="HOGENOM" id="CLU_162718_0_0_11"/>
<dbReference type="EMBL" id="AGWP01000002">
    <property type="protein sequence ID" value="EJZ87938.1"/>
    <property type="molecule type" value="Genomic_DNA"/>
</dbReference>
<keyword evidence="3" id="KW-1185">Reference proteome</keyword>
<evidence type="ECO:0000313" key="2">
    <source>
        <dbReference type="EMBL" id="EJZ87938.1"/>
    </source>
</evidence>
<dbReference type="InterPro" id="IPR014922">
    <property type="entry name" value="YdhG-like"/>
</dbReference>
<evidence type="ECO:0000313" key="3">
    <source>
        <dbReference type="Proteomes" id="UP000006075"/>
    </source>
</evidence>
<dbReference type="Pfam" id="PF08818">
    <property type="entry name" value="DUF1801"/>
    <property type="match status" value="1"/>
</dbReference>
<sequence length="125" mass="14629">MADISIFKDFIASVSEGEARDSYAGLLEWVATKFPELEPVIKWNKPMFLLDGTFIFGLYAATKHMSVAVEKNIFEQFLPKIEQAGYTHGKKLFRIRYDQETNYDLLEEILRAQIEDKRGLDRFWK</sequence>
<organism evidence="2 3">
    <name type="scientific">Winkia neuii BV029A5</name>
    <dbReference type="NCBI Taxonomy" id="888439"/>
    <lineage>
        <taxon>Bacteria</taxon>
        <taxon>Bacillati</taxon>
        <taxon>Actinomycetota</taxon>
        <taxon>Actinomycetes</taxon>
        <taxon>Actinomycetales</taxon>
        <taxon>Actinomycetaceae</taxon>
        <taxon>Winkia</taxon>
    </lineage>
</organism>
<dbReference type="OrthoDB" id="384795at2"/>
<protein>
    <recommendedName>
        <fullName evidence="1">YdhG-like domain-containing protein</fullName>
    </recommendedName>
</protein>
<dbReference type="PATRIC" id="fig|888439.3.peg.201"/>
<dbReference type="Gene3D" id="3.90.1150.200">
    <property type="match status" value="1"/>
</dbReference>
<dbReference type="SUPFAM" id="SSF159888">
    <property type="entry name" value="YdhG-like"/>
    <property type="match status" value="1"/>
</dbReference>
<reference evidence="2 3" key="1">
    <citation type="submission" date="2012-07" db="EMBL/GenBank/DDBJ databases">
        <title>The Genome Sequence of Actinomyces neuii subsp. anitratus BVS029A5.</title>
        <authorList>
            <consortium name="The Broad Institute Genome Sequencing Platform"/>
            <person name="Earl A."/>
            <person name="Ward D."/>
            <person name="Feldgarden M."/>
            <person name="Gevers D."/>
            <person name="Saerens B."/>
            <person name="Vaneechoutte M."/>
            <person name="Walker B."/>
            <person name="Young S.K."/>
            <person name="Zeng Q."/>
            <person name="Gargeya S."/>
            <person name="Fitzgerald M."/>
            <person name="Haas B."/>
            <person name="Abouelleil A."/>
            <person name="Alvarado L."/>
            <person name="Arachchi H.M."/>
            <person name="Berlin A."/>
            <person name="Chapman S.B."/>
            <person name="Goldberg J."/>
            <person name="Griggs A."/>
            <person name="Gujja S."/>
            <person name="Hansen M."/>
            <person name="Howarth C."/>
            <person name="Imamovic A."/>
            <person name="Larimer J."/>
            <person name="McCowen C."/>
            <person name="Montmayeur A."/>
            <person name="Murphy C."/>
            <person name="Neiman D."/>
            <person name="Pearson M."/>
            <person name="Priest M."/>
            <person name="Roberts A."/>
            <person name="Saif S."/>
            <person name="Shea T."/>
            <person name="Sisk P."/>
            <person name="Sykes S."/>
            <person name="Wortman J."/>
            <person name="Nusbaum C."/>
            <person name="Birren B."/>
        </authorList>
    </citation>
    <scope>NUCLEOTIDE SEQUENCE [LARGE SCALE GENOMIC DNA]</scope>
    <source>
        <strain evidence="2 3">BVS029A5</strain>
    </source>
</reference>
<proteinExistence type="predicted"/>
<dbReference type="Proteomes" id="UP000006075">
    <property type="component" value="Unassembled WGS sequence"/>
</dbReference>
<feature type="domain" description="YdhG-like" evidence="1">
    <location>
        <begin position="22"/>
        <end position="114"/>
    </location>
</feature>
<dbReference type="AlphaFoldDB" id="K0YWK7"/>
<evidence type="ECO:0000259" key="1">
    <source>
        <dbReference type="Pfam" id="PF08818"/>
    </source>
</evidence>
<dbReference type="RefSeq" id="WP_004804936.1">
    <property type="nucleotide sequence ID" value="NZ_JH815213.1"/>
</dbReference>
<accession>K0YWK7</accession>